<dbReference type="SFLD" id="SFLDS00001">
    <property type="entry name" value="Enolase"/>
    <property type="match status" value="1"/>
</dbReference>
<dbReference type="RefSeq" id="WP_187784383.1">
    <property type="nucleotide sequence ID" value="NZ_JACTVA010000014.1"/>
</dbReference>
<name>A0ABR7RLP2_9PROT</name>
<dbReference type="InterPro" id="IPR029065">
    <property type="entry name" value="Enolase_C-like"/>
</dbReference>
<feature type="domain" description="Mandelate racemase/muconate lactonizing enzyme C-terminal" evidence="2">
    <location>
        <begin position="164"/>
        <end position="262"/>
    </location>
</feature>
<dbReference type="SUPFAM" id="SSF51604">
    <property type="entry name" value="Enolase C-terminal domain-like"/>
    <property type="match status" value="1"/>
</dbReference>
<dbReference type="PANTHER" id="PTHR48080">
    <property type="entry name" value="D-GALACTONATE DEHYDRATASE-RELATED"/>
    <property type="match status" value="1"/>
</dbReference>
<dbReference type="Proteomes" id="UP000626026">
    <property type="component" value="Unassembled WGS sequence"/>
</dbReference>
<dbReference type="EMBL" id="JACTVA010000014">
    <property type="protein sequence ID" value="MBC9207221.1"/>
    <property type="molecule type" value="Genomic_DNA"/>
</dbReference>
<reference evidence="3 4" key="1">
    <citation type="journal article" date="2013" name="Int. J. Syst. Evol. Microbiol.">
        <title>Roseomonas aerophila sp. nov., isolated from air.</title>
        <authorList>
            <person name="Kim S.J."/>
            <person name="Weon H.Y."/>
            <person name="Ahn J.H."/>
            <person name="Hong S.B."/>
            <person name="Seok S.J."/>
            <person name="Whang K.S."/>
            <person name="Kwon S.W."/>
        </authorList>
    </citation>
    <scope>NUCLEOTIDE SEQUENCE [LARGE SCALE GENOMIC DNA]</scope>
    <source>
        <strain evidence="3 4">NBRC 108923</strain>
    </source>
</reference>
<dbReference type="InterPro" id="IPR034593">
    <property type="entry name" value="DgoD-like"/>
</dbReference>
<keyword evidence="1" id="KW-0456">Lyase</keyword>
<dbReference type="CDD" id="cd03316">
    <property type="entry name" value="MR_like"/>
    <property type="match status" value="1"/>
</dbReference>
<evidence type="ECO:0000313" key="4">
    <source>
        <dbReference type="Proteomes" id="UP000626026"/>
    </source>
</evidence>
<dbReference type="Pfam" id="PF02746">
    <property type="entry name" value="MR_MLE_N"/>
    <property type="match status" value="1"/>
</dbReference>
<evidence type="ECO:0000259" key="2">
    <source>
        <dbReference type="SMART" id="SM00922"/>
    </source>
</evidence>
<dbReference type="SMART" id="SM00922">
    <property type="entry name" value="MR_MLE"/>
    <property type="match status" value="1"/>
</dbReference>
<protein>
    <submittedName>
        <fullName evidence="3">Mandelate racemase/muconate lactonizing enzyme family protein</fullName>
    </submittedName>
</protein>
<dbReference type="PROSITE" id="PS00908">
    <property type="entry name" value="MR_MLE_1"/>
    <property type="match status" value="1"/>
</dbReference>
<evidence type="ECO:0000256" key="1">
    <source>
        <dbReference type="ARBA" id="ARBA00023239"/>
    </source>
</evidence>
<accession>A0ABR7RLP2</accession>
<comment type="caution">
    <text evidence="3">The sequence shown here is derived from an EMBL/GenBank/DDBJ whole genome shotgun (WGS) entry which is preliminary data.</text>
</comment>
<evidence type="ECO:0000313" key="3">
    <source>
        <dbReference type="EMBL" id="MBC9207221.1"/>
    </source>
</evidence>
<dbReference type="Gene3D" id="3.30.390.10">
    <property type="entry name" value="Enolase-like, N-terminal domain"/>
    <property type="match status" value="1"/>
</dbReference>
<gene>
    <name evidence="3" type="ORF">IBL26_10275</name>
</gene>
<proteinExistence type="predicted"/>
<dbReference type="Pfam" id="PF13378">
    <property type="entry name" value="MR_MLE_C"/>
    <property type="match status" value="1"/>
</dbReference>
<dbReference type="SUPFAM" id="SSF54826">
    <property type="entry name" value="Enolase N-terminal domain-like"/>
    <property type="match status" value="1"/>
</dbReference>
<dbReference type="InterPro" id="IPR018110">
    <property type="entry name" value="Mandel_Rmase/mucon_lact_enz_CS"/>
</dbReference>
<dbReference type="InterPro" id="IPR036849">
    <property type="entry name" value="Enolase-like_C_sf"/>
</dbReference>
<dbReference type="PANTHER" id="PTHR48080:SF2">
    <property type="entry name" value="D-GALACTONATE DEHYDRATASE"/>
    <property type="match status" value="1"/>
</dbReference>
<dbReference type="Gene3D" id="3.20.20.120">
    <property type="entry name" value="Enolase-like C-terminal domain"/>
    <property type="match status" value="1"/>
</dbReference>
<organism evidence="3 4">
    <name type="scientific">Teichococcus aerophilus</name>
    <dbReference type="NCBI Taxonomy" id="1224513"/>
    <lineage>
        <taxon>Bacteria</taxon>
        <taxon>Pseudomonadati</taxon>
        <taxon>Pseudomonadota</taxon>
        <taxon>Alphaproteobacteria</taxon>
        <taxon>Acetobacterales</taxon>
        <taxon>Roseomonadaceae</taxon>
        <taxon>Roseomonas</taxon>
    </lineage>
</organism>
<dbReference type="InterPro" id="IPR013342">
    <property type="entry name" value="Mandelate_racemase_C"/>
</dbReference>
<dbReference type="InterPro" id="IPR029017">
    <property type="entry name" value="Enolase-like_N"/>
</dbReference>
<sequence length="390" mass="42057">MSERVARVEVFSLTVPRDTPYLGALRPGETVNEKGYLVRRGNRTVYPTVDRSVLVRVESTSGAVGWGETYGIVAPGATMAIVDDLLGPFVVGRDPHDVAVIHDDLYDLMRVRGYTGGFYLDALAAVDIALWDLAGRLCGLPVVKLLGGQRHHAVPAYVSGLPKPTLAERQAMAVEWQGRGFHRFKFAAPVADDGVVAEIAALREALGPDAGIACDMHWAHTAEQAIALIHAMEPHGLWFAEAPVRPEDVDGLARVADRVSTTVAAGEEWRTVFDLLPRVARRACGIVQPEMGHTGITEFMRMGQYATAHHLRIMPHATIGAGIFMAASLQASAALAAVECHEYQHSVFEPNRRLLDGDMDCRDGAYSLPTGAGLGVAPSGEALSLLQPFR</sequence>
<keyword evidence="4" id="KW-1185">Reference proteome</keyword>
<dbReference type="InterPro" id="IPR013341">
    <property type="entry name" value="Mandelate_racemase_N_dom"/>
</dbReference>